<name>A0ACC0XIM5_9ROSI</name>
<gene>
    <name evidence="1" type="ORF">Pint_12089</name>
</gene>
<accession>A0ACC0XIM5</accession>
<dbReference type="Proteomes" id="UP001163603">
    <property type="component" value="Chromosome 12"/>
</dbReference>
<keyword evidence="2" id="KW-1185">Reference proteome</keyword>
<proteinExistence type="predicted"/>
<protein>
    <submittedName>
        <fullName evidence="1">Uncharacterized protein</fullName>
    </submittedName>
</protein>
<reference evidence="2" key="1">
    <citation type="journal article" date="2023" name="G3 (Bethesda)">
        <title>Genome assembly and association tests identify interacting loci associated with vigor, precocity, and sex in interspecific pistachio rootstocks.</title>
        <authorList>
            <person name="Palmer W."/>
            <person name="Jacygrad E."/>
            <person name="Sagayaradj S."/>
            <person name="Cavanaugh K."/>
            <person name="Han R."/>
            <person name="Bertier L."/>
            <person name="Beede B."/>
            <person name="Kafkas S."/>
            <person name="Golino D."/>
            <person name="Preece J."/>
            <person name="Michelmore R."/>
        </authorList>
    </citation>
    <scope>NUCLEOTIDE SEQUENCE [LARGE SCALE GENOMIC DNA]</scope>
</reference>
<evidence type="ECO:0000313" key="2">
    <source>
        <dbReference type="Proteomes" id="UP001163603"/>
    </source>
</evidence>
<dbReference type="EMBL" id="CM047747">
    <property type="protein sequence ID" value="KAJ0017907.1"/>
    <property type="molecule type" value="Genomic_DNA"/>
</dbReference>
<sequence>MHRHANIFNLIFEIGFTKDVMATLEDNDGKNILHLAAKLPHPNRVNIVSGAALQMQRELLWFKEVEKLVQPSFREKKNKNGQTPQELFTQEHKELLSNGESWMKNTASSCILVATIIVTVIFAMVFSVPSGNDNNRGIPTSLRDTLFQVFVISDAIALSSSSFLILVFLSILSSQNTKDDFLISLPFKLILGFSSLFISIITMMIAFIATIFLAYQDRLNWVTIHMVLLASMPTTIFVLLCCPLLREISYSTYRSRFLFKSSTTIL</sequence>
<comment type="caution">
    <text evidence="1">The sequence shown here is derived from an EMBL/GenBank/DDBJ whole genome shotgun (WGS) entry which is preliminary data.</text>
</comment>
<organism evidence="1 2">
    <name type="scientific">Pistacia integerrima</name>
    <dbReference type="NCBI Taxonomy" id="434235"/>
    <lineage>
        <taxon>Eukaryota</taxon>
        <taxon>Viridiplantae</taxon>
        <taxon>Streptophyta</taxon>
        <taxon>Embryophyta</taxon>
        <taxon>Tracheophyta</taxon>
        <taxon>Spermatophyta</taxon>
        <taxon>Magnoliopsida</taxon>
        <taxon>eudicotyledons</taxon>
        <taxon>Gunneridae</taxon>
        <taxon>Pentapetalae</taxon>
        <taxon>rosids</taxon>
        <taxon>malvids</taxon>
        <taxon>Sapindales</taxon>
        <taxon>Anacardiaceae</taxon>
        <taxon>Pistacia</taxon>
    </lineage>
</organism>
<evidence type="ECO:0000313" key="1">
    <source>
        <dbReference type="EMBL" id="KAJ0017907.1"/>
    </source>
</evidence>